<feature type="domain" description="Thioredoxin" evidence="9">
    <location>
        <begin position="1"/>
        <end position="106"/>
    </location>
</feature>
<comment type="similarity">
    <text evidence="1 7">Belongs to the thioredoxin family.</text>
</comment>
<accession>A0A3N9TFU2</accession>
<dbReference type="PRINTS" id="PR00421">
    <property type="entry name" value="THIOREDOXIN"/>
</dbReference>
<dbReference type="PROSITE" id="PS51352">
    <property type="entry name" value="THIOREDOXIN_2"/>
    <property type="match status" value="1"/>
</dbReference>
<gene>
    <name evidence="10" type="primary">trxA</name>
    <name evidence="10" type="ORF">EES38_13710</name>
</gene>
<evidence type="ECO:0000313" key="11">
    <source>
        <dbReference type="Proteomes" id="UP000281112"/>
    </source>
</evidence>
<dbReference type="RefSeq" id="WP_124937767.1">
    <property type="nucleotide sequence ID" value="NZ_RJVQ01000005.1"/>
</dbReference>
<dbReference type="GO" id="GO:0015035">
    <property type="term" value="F:protein-disulfide reductase activity"/>
    <property type="evidence" value="ECO:0007669"/>
    <property type="project" value="UniProtKB-UniRule"/>
</dbReference>
<keyword evidence="2" id="KW-0813">Transport</keyword>
<dbReference type="Pfam" id="PF00085">
    <property type="entry name" value="Thioredoxin"/>
    <property type="match status" value="1"/>
</dbReference>
<proteinExistence type="inferred from homology"/>
<evidence type="ECO:0000259" key="9">
    <source>
        <dbReference type="PROSITE" id="PS51352"/>
    </source>
</evidence>
<dbReference type="InterPro" id="IPR013766">
    <property type="entry name" value="Thioredoxin_domain"/>
</dbReference>
<evidence type="ECO:0000256" key="7">
    <source>
        <dbReference type="PIRNR" id="PIRNR000077"/>
    </source>
</evidence>
<keyword evidence="11" id="KW-1185">Reference proteome</keyword>
<name>A0A3N9TFU2_9VIBR</name>
<organism evidence="10 11">
    <name type="scientific">Vibrio viridaestus</name>
    <dbReference type="NCBI Taxonomy" id="2487322"/>
    <lineage>
        <taxon>Bacteria</taxon>
        <taxon>Pseudomonadati</taxon>
        <taxon>Pseudomonadota</taxon>
        <taxon>Gammaproteobacteria</taxon>
        <taxon>Vibrionales</taxon>
        <taxon>Vibrionaceae</taxon>
        <taxon>Vibrio</taxon>
    </lineage>
</organism>
<dbReference type="Gene3D" id="3.40.30.10">
    <property type="entry name" value="Glutaredoxin"/>
    <property type="match status" value="1"/>
</dbReference>
<dbReference type="InterPro" id="IPR005746">
    <property type="entry name" value="Thioredoxin"/>
</dbReference>
<keyword evidence="4 8" id="KW-1015">Disulfide bond</keyword>
<dbReference type="CDD" id="cd02947">
    <property type="entry name" value="TRX_family"/>
    <property type="match status" value="1"/>
</dbReference>
<evidence type="ECO:0000256" key="8">
    <source>
        <dbReference type="PIRSR" id="PIRSR000077-4"/>
    </source>
</evidence>
<dbReference type="GO" id="GO:0005737">
    <property type="term" value="C:cytoplasm"/>
    <property type="evidence" value="ECO:0007669"/>
    <property type="project" value="TreeGrafter"/>
</dbReference>
<protein>
    <recommendedName>
        <fullName evidence="6 7">Thioredoxin</fullName>
    </recommendedName>
</protein>
<feature type="disulfide bond" description="Redox-active" evidence="8">
    <location>
        <begin position="31"/>
        <end position="34"/>
    </location>
</feature>
<dbReference type="OrthoDB" id="4964771at2"/>
<evidence type="ECO:0000256" key="3">
    <source>
        <dbReference type="ARBA" id="ARBA00022982"/>
    </source>
</evidence>
<evidence type="ECO:0000256" key="6">
    <source>
        <dbReference type="NCBIfam" id="TIGR01068"/>
    </source>
</evidence>
<dbReference type="PROSITE" id="PS51354">
    <property type="entry name" value="GLUTAREDOXIN_2"/>
    <property type="match status" value="1"/>
</dbReference>
<dbReference type="InterPro" id="IPR036249">
    <property type="entry name" value="Thioredoxin-like_sf"/>
</dbReference>
<dbReference type="PANTHER" id="PTHR45663">
    <property type="entry name" value="GEO12009P1"/>
    <property type="match status" value="1"/>
</dbReference>
<dbReference type="SUPFAM" id="SSF52833">
    <property type="entry name" value="Thioredoxin-like"/>
    <property type="match status" value="1"/>
</dbReference>
<sequence>MPVLAANTKRFNQVIKQKHGVVLFRFWAQWCAPCRMMTKVFQQTEKKLHGKAEFYDVNTDRYQELSERCRIRSIPTILIYKNGKEVRRVDGVMLTGDLEKLVEKLL</sequence>
<reference evidence="10 11" key="1">
    <citation type="submission" date="2018-11" db="EMBL/GenBank/DDBJ databases">
        <title>Vibrio LJC006 sp. nov., isolated from seawater during the bloom of the enteromorpha.</title>
        <authorList>
            <person name="Liang J."/>
        </authorList>
    </citation>
    <scope>NUCLEOTIDE SEQUENCE [LARGE SCALE GENOMIC DNA]</scope>
    <source>
        <strain evidence="10 11">LJC006</strain>
    </source>
</reference>
<dbReference type="NCBIfam" id="TIGR01068">
    <property type="entry name" value="thioredoxin"/>
    <property type="match status" value="1"/>
</dbReference>
<dbReference type="AlphaFoldDB" id="A0A3N9TFU2"/>
<evidence type="ECO:0000313" key="10">
    <source>
        <dbReference type="EMBL" id="RQW62774.1"/>
    </source>
</evidence>
<dbReference type="Proteomes" id="UP000281112">
    <property type="component" value="Unassembled WGS sequence"/>
</dbReference>
<evidence type="ECO:0000256" key="4">
    <source>
        <dbReference type="ARBA" id="ARBA00023157"/>
    </source>
</evidence>
<comment type="caution">
    <text evidence="10">The sequence shown here is derived from an EMBL/GenBank/DDBJ whole genome shotgun (WGS) entry which is preliminary data.</text>
</comment>
<dbReference type="PANTHER" id="PTHR45663:SF11">
    <property type="entry name" value="GEO12009P1"/>
    <property type="match status" value="1"/>
</dbReference>
<evidence type="ECO:0000256" key="1">
    <source>
        <dbReference type="ARBA" id="ARBA00008987"/>
    </source>
</evidence>
<keyword evidence="3" id="KW-0249">Electron transport</keyword>
<dbReference type="PIRSF" id="PIRSF000077">
    <property type="entry name" value="Thioredoxin"/>
    <property type="match status" value="1"/>
</dbReference>
<keyword evidence="5 8" id="KW-0676">Redox-active center</keyword>
<dbReference type="EMBL" id="RJVQ01000005">
    <property type="protein sequence ID" value="RQW62774.1"/>
    <property type="molecule type" value="Genomic_DNA"/>
</dbReference>
<evidence type="ECO:0000256" key="2">
    <source>
        <dbReference type="ARBA" id="ARBA00022448"/>
    </source>
</evidence>
<evidence type="ECO:0000256" key="5">
    <source>
        <dbReference type="ARBA" id="ARBA00023284"/>
    </source>
</evidence>